<name>A0ABP0ZT57_9ASCO</name>
<dbReference type="Pfam" id="PF07569">
    <property type="entry name" value="Hira"/>
    <property type="match status" value="1"/>
</dbReference>
<feature type="region of interest" description="Disordered" evidence="13">
    <location>
        <begin position="392"/>
        <end position="444"/>
    </location>
</feature>
<dbReference type="Pfam" id="PF00400">
    <property type="entry name" value="WD40"/>
    <property type="match status" value="2"/>
</dbReference>
<comment type="subcellular location">
    <subcellularLocation>
        <location evidence="2 12">Nucleus</location>
    </subcellularLocation>
</comment>
<keyword evidence="4 12" id="KW-0678">Repressor</keyword>
<dbReference type="InterPro" id="IPR011494">
    <property type="entry name" value="HIRA-like_C"/>
</dbReference>
<keyword evidence="16" id="KW-1185">Reference proteome</keyword>
<dbReference type="PROSITE" id="PS50294">
    <property type="entry name" value="WD_REPEATS_REGION"/>
    <property type="match status" value="1"/>
</dbReference>
<dbReference type="SUPFAM" id="SSF50978">
    <property type="entry name" value="WD40 repeat-like"/>
    <property type="match status" value="1"/>
</dbReference>
<evidence type="ECO:0000256" key="3">
    <source>
        <dbReference type="ARBA" id="ARBA00007306"/>
    </source>
</evidence>
<evidence type="ECO:0000256" key="9">
    <source>
        <dbReference type="ARBA" id="ARBA00023163"/>
    </source>
</evidence>
<keyword evidence="5 11" id="KW-0853">WD repeat</keyword>
<organism evidence="15 16">
    <name type="scientific">Lodderomyces beijingensis</name>
    <dbReference type="NCBI Taxonomy" id="1775926"/>
    <lineage>
        <taxon>Eukaryota</taxon>
        <taxon>Fungi</taxon>
        <taxon>Dikarya</taxon>
        <taxon>Ascomycota</taxon>
        <taxon>Saccharomycotina</taxon>
        <taxon>Pichiomycetes</taxon>
        <taxon>Debaryomycetaceae</taxon>
        <taxon>Candida/Lodderomyces clade</taxon>
        <taxon>Lodderomyces</taxon>
    </lineage>
</organism>
<evidence type="ECO:0000256" key="6">
    <source>
        <dbReference type="ARBA" id="ARBA00022737"/>
    </source>
</evidence>
<dbReference type="InterPro" id="IPR001680">
    <property type="entry name" value="WD40_rpt"/>
</dbReference>
<sequence>MKFLVLPRIFHEGEIHCLDVNRDSTGLVTGGKDNGINVWNLQELIEISKLEEKEQPNLKSRIENVAPIHTISGHPSTVSMLRWLPHADNMFVSASQDGTLYFHELRDENKSRHRQIYPFDAKTTENLKPIVDMSVSRDGRLVAWSTLDEKVCVYDVANDTFQELAIPSSEKPVIQRSLAFNNTSNYLVSIGDDTQINVFQYEYTSGCELYKFRLINKIAKLFNENPLNVKYKRISWSPDGELVSIPTANKGQTSLISLLSAQTWNTRESLVGHDLTCEVVRFSPHLYSELDQEMNNLYSIVASGGSDRSFALWNTSKTSPVLVLRDVVDAQIYDMAWTGTENLIFSTSRGNLGVLSFDTNELGYKVSSKTVQELQKIQQDSVKPMTYRYEYDQSSGNRKTIAPIEYTDQKQATNTRAKDQNKNEASAEKQANPKEQAENKKQSASAVAIIKTDIIPEVISATPPAIETGSKSMARSTSSTEMATTITTTPQQSKATTIPSEASTSMTELIKPSAAIDTPKVPDMSKQKVTTKNGKRRIKPMLISSQSIAPSATAVAASTTTTTTSQMASFEPQSLASARSLMEYEKPSYLVSEEFSKSLKARNADENGSTGAPPSAKRPKREMEPVKFIGSVIMNPNTSFSKIRLSTPKIRFGFQLQSEKDQDCLFVLDIKNGSGNESKPSRITYFKKDKEIWCDFIPKFIHLACEGTQFWCVATVDGQIFTYSRISGRKIWPPLILGSPVSFLESHGDYLMAVTSLGELYVWNIAHKKAEISCSISSLLELGTKFQEDGLSKSDNITMCAITSRGIPLVTLSNGSGYLYNQNLEVWQVITESWWAFGSYYWDGVEDGGKQLQTLNMFNSEDSILELLEHKTNEEILRKTRTGRGKYFNKISKNMIMKEGFESLENTISISHLENRILACELLGEEADFHKNFKIYVQRICELGFKAKLFEVCDELLGPIDQKEKKTDDVSDGSRWDPKILGFDKRQLLEEVITLCSQFRDAQRVLYHFSKKIGLVGEGDEGINDGLV</sequence>
<feature type="compositionally biased region" description="Basic and acidic residues" evidence="13">
    <location>
        <begin position="416"/>
        <end position="441"/>
    </location>
</feature>
<evidence type="ECO:0000256" key="13">
    <source>
        <dbReference type="SAM" id="MobiDB-lite"/>
    </source>
</evidence>
<evidence type="ECO:0000256" key="5">
    <source>
        <dbReference type="ARBA" id="ARBA00022574"/>
    </source>
</evidence>
<dbReference type="Gene3D" id="2.130.10.10">
    <property type="entry name" value="YVTN repeat-like/Quinoprotein amine dehydrogenase"/>
    <property type="match status" value="2"/>
</dbReference>
<evidence type="ECO:0000259" key="14">
    <source>
        <dbReference type="Pfam" id="PF07569"/>
    </source>
</evidence>
<comment type="function">
    <text evidence="1 12">Required for replication-independent chromatin assembly and for the periodic repression of histone gene transcription during the cell cycle.</text>
</comment>
<keyword evidence="10 12" id="KW-0539">Nucleus</keyword>
<dbReference type="PROSITE" id="PS00678">
    <property type="entry name" value="WD_REPEATS_1"/>
    <property type="match status" value="1"/>
</dbReference>
<proteinExistence type="inferred from homology"/>
<dbReference type="EMBL" id="OZ022411">
    <property type="protein sequence ID" value="CAK9441680.1"/>
    <property type="molecule type" value="Genomic_DNA"/>
</dbReference>
<evidence type="ECO:0000313" key="16">
    <source>
        <dbReference type="Proteomes" id="UP001497383"/>
    </source>
</evidence>
<evidence type="ECO:0000256" key="2">
    <source>
        <dbReference type="ARBA" id="ARBA00004123"/>
    </source>
</evidence>
<keyword evidence="9 12" id="KW-0804">Transcription</keyword>
<dbReference type="GeneID" id="92210744"/>
<dbReference type="InterPro" id="IPR015943">
    <property type="entry name" value="WD40/YVTN_repeat-like_dom_sf"/>
</dbReference>
<dbReference type="InterPro" id="IPR019775">
    <property type="entry name" value="WD40_repeat_CS"/>
</dbReference>
<evidence type="ECO:0000256" key="7">
    <source>
        <dbReference type="ARBA" id="ARBA00022853"/>
    </source>
</evidence>
<dbReference type="InterPro" id="IPR019015">
    <property type="entry name" value="HIRA_B_motif"/>
</dbReference>
<dbReference type="Proteomes" id="UP001497383">
    <property type="component" value="Chromosome 7"/>
</dbReference>
<evidence type="ECO:0000256" key="12">
    <source>
        <dbReference type="RuleBase" id="RU364014"/>
    </source>
</evidence>
<feature type="region of interest" description="Disordered" evidence="13">
    <location>
        <begin position="467"/>
        <end position="503"/>
    </location>
</feature>
<feature type="repeat" description="WD" evidence="11">
    <location>
        <begin position="11"/>
        <end position="49"/>
    </location>
</feature>
<feature type="repeat" description="WD" evidence="11">
    <location>
        <begin position="71"/>
        <end position="113"/>
    </location>
</feature>
<evidence type="ECO:0000256" key="4">
    <source>
        <dbReference type="ARBA" id="ARBA00022491"/>
    </source>
</evidence>
<dbReference type="PANTHER" id="PTHR13831:SF1">
    <property type="entry name" value="PROTEIN HIR2"/>
    <property type="match status" value="1"/>
</dbReference>
<keyword evidence="8 12" id="KW-0805">Transcription regulation</keyword>
<keyword evidence="7 12" id="KW-0156">Chromatin regulator</keyword>
<dbReference type="SUPFAM" id="SSF101898">
    <property type="entry name" value="NHL repeat"/>
    <property type="match status" value="1"/>
</dbReference>
<dbReference type="PROSITE" id="PS50082">
    <property type="entry name" value="WD_REPEATS_2"/>
    <property type="match status" value="2"/>
</dbReference>
<accession>A0ABP0ZT57</accession>
<dbReference type="SMART" id="SM00320">
    <property type="entry name" value="WD40"/>
    <property type="match status" value="6"/>
</dbReference>
<dbReference type="Pfam" id="PF09453">
    <property type="entry name" value="HIRA_B"/>
    <property type="match status" value="1"/>
</dbReference>
<evidence type="ECO:0000256" key="1">
    <source>
        <dbReference type="ARBA" id="ARBA00002677"/>
    </source>
</evidence>
<evidence type="ECO:0000256" key="10">
    <source>
        <dbReference type="ARBA" id="ARBA00023242"/>
    </source>
</evidence>
<comment type="similarity">
    <text evidence="3 12">Belongs to the WD repeat HIR1 family.</text>
</comment>
<feature type="region of interest" description="Disordered" evidence="13">
    <location>
        <begin position="600"/>
        <end position="621"/>
    </location>
</feature>
<evidence type="ECO:0000313" key="15">
    <source>
        <dbReference type="EMBL" id="CAK9441680.1"/>
    </source>
</evidence>
<feature type="compositionally biased region" description="Low complexity" evidence="13">
    <location>
        <begin position="476"/>
        <end position="498"/>
    </location>
</feature>
<protein>
    <recommendedName>
        <fullName evidence="12">Protein HIR</fullName>
    </recommendedName>
</protein>
<evidence type="ECO:0000256" key="8">
    <source>
        <dbReference type="ARBA" id="ARBA00023015"/>
    </source>
</evidence>
<reference evidence="15 16" key="1">
    <citation type="submission" date="2024-03" db="EMBL/GenBank/DDBJ databases">
        <authorList>
            <person name="Brejova B."/>
        </authorList>
    </citation>
    <scope>NUCLEOTIDE SEQUENCE [LARGE SCALE GENOMIC DNA]</scope>
    <source>
        <strain evidence="15 16">CBS 14171</strain>
    </source>
</reference>
<feature type="domain" description="Protein HIRA-like C-terminal" evidence="14">
    <location>
        <begin position="728"/>
        <end position="956"/>
    </location>
</feature>
<dbReference type="InterPro" id="IPR036322">
    <property type="entry name" value="WD40_repeat_dom_sf"/>
</dbReference>
<evidence type="ECO:0000256" key="11">
    <source>
        <dbReference type="PROSITE-ProRule" id="PRU00221"/>
    </source>
</evidence>
<dbReference type="RefSeq" id="XP_066832486.1">
    <property type="nucleotide sequence ID" value="XM_066975892.1"/>
</dbReference>
<dbReference type="InterPro" id="IPR031120">
    <property type="entry name" value="HIR1-like"/>
</dbReference>
<keyword evidence="6 12" id="KW-0677">Repeat</keyword>
<dbReference type="PANTHER" id="PTHR13831">
    <property type="entry name" value="MEMBER OF THE HIR1 FAMILY OF WD-REPEAT PROTEINS"/>
    <property type="match status" value="1"/>
</dbReference>
<gene>
    <name evidence="15" type="ORF">LODBEIA_P55480</name>
</gene>